<reference evidence="2 5" key="3">
    <citation type="submission" date="2018-07" db="EMBL/GenBank/DDBJ databases">
        <title>Leeuwenhoekiella genomics.</title>
        <authorList>
            <person name="Tahon G."/>
            <person name="Willems A."/>
        </authorList>
    </citation>
    <scope>NUCLEOTIDE SEQUENCE [LARGE SCALE GENOMIC DNA]</scope>
    <source>
        <strain evidence="2 5">LMG 24856</strain>
    </source>
</reference>
<reference evidence="4" key="1">
    <citation type="submission" date="2016-11" db="EMBL/GenBank/DDBJ databases">
        <authorList>
            <person name="Varghese N."/>
            <person name="Submissions S."/>
        </authorList>
    </citation>
    <scope>NUCLEOTIDE SEQUENCE [LARGE SCALE GENOMIC DNA]</scope>
    <source>
        <strain evidence="4">DSM 19859</strain>
    </source>
</reference>
<keyword evidence="5" id="KW-1185">Reference proteome</keyword>
<dbReference type="InterPro" id="IPR021255">
    <property type="entry name" value="DUF2807"/>
</dbReference>
<gene>
    <name evidence="2" type="ORF">DSM01_1578</name>
    <name evidence="3" type="ORF">SAMN04487999_2303</name>
</gene>
<dbReference type="RefSeq" id="WP_072983195.1">
    <property type="nucleotide sequence ID" value="NZ_FQXT01000004.1"/>
</dbReference>
<proteinExistence type="predicted"/>
<dbReference type="Gene3D" id="2.160.20.120">
    <property type="match status" value="1"/>
</dbReference>
<evidence type="ECO:0000313" key="4">
    <source>
        <dbReference type="Proteomes" id="UP000184240"/>
    </source>
</evidence>
<evidence type="ECO:0000313" key="2">
    <source>
        <dbReference type="EMBL" id="RXG29478.1"/>
    </source>
</evidence>
<evidence type="ECO:0000313" key="5">
    <source>
        <dbReference type="Proteomes" id="UP000290037"/>
    </source>
</evidence>
<evidence type="ECO:0000313" key="3">
    <source>
        <dbReference type="EMBL" id="SHI15030.1"/>
    </source>
</evidence>
<dbReference type="AlphaFoldDB" id="A0A1M5YT67"/>
<evidence type="ECO:0000259" key="1">
    <source>
        <dbReference type="Pfam" id="PF10988"/>
    </source>
</evidence>
<dbReference type="Pfam" id="PF10988">
    <property type="entry name" value="DUF2807"/>
    <property type="match status" value="1"/>
</dbReference>
<dbReference type="EMBL" id="FQXT01000004">
    <property type="protein sequence ID" value="SHI15030.1"/>
    <property type="molecule type" value="Genomic_DNA"/>
</dbReference>
<protein>
    <submittedName>
        <fullName evidence="2">Autotransporter adhesin-like protein</fullName>
    </submittedName>
    <submittedName>
        <fullName evidence="3">Putative auto-transporter adhesin, head GIN domain</fullName>
    </submittedName>
</protein>
<name>A0A1M5YT67_9FLAO</name>
<dbReference type="Proteomes" id="UP000290037">
    <property type="component" value="Unassembled WGS sequence"/>
</dbReference>
<dbReference type="EMBL" id="QOVN01000003">
    <property type="protein sequence ID" value="RXG29478.1"/>
    <property type="molecule type" value="Genomic_DNA"/>
</dbReference>
<sequence length="250" mass="27974">MKNYLLLSFSFIFFLSCNSEKGLNCFQAEGERIEQEIPVEAFSKIIVEERLQLIVKQGETQKVVLATGENLVNDIEVSVTDGILTLFNDNGCNLVRDYNISKVYVTTPELTEIRNASGYEVQSDGVLSFDSLTLTSEDVEEEDFYHKDGDFRLELDVNTLNITANGLSNFFISGAAETATIEFLEGDIRFEGENFAIQNANIYHRGTNKVIVNPIQSLRGSVLSTGDLISVNRPPIVEVEETYTGRLIFQ</sequence>
<accession>A0A1M5YT67</accession>
<dbReference type="OrthoDB" id="1466971at2"/>
<dbReference type="PROSITE" id="PS51257">
    <property type="entry name" value="PROKAR_LIPOPROTEIN"/>
    <property type="match status" value="1"/>
</dbReference>
<feature type="domain" description="Putative auto-transporter adhesin head GIN" evidence="1">
    <location>
        <begin position="41"/>
        <end position="234"/>
    </location>
</feature>
<organism evidence="3 4">
    <name type="scientific">Leeuwenhoekiella palythoae</name>
    <dbReference type="NCBI Taxonomy" id="573501"/>
    <lineage>
        <taxon>Bacteria</taxon>
        <taxon>Pseudomonadati</taxon>
        <taxon>Bacteroidota</taxon>
        <taxon>Flavobacteriia</taxon>
        <taxon>Flavobacteriales</taxon>
        <taxon>Flavobacteriaceae</taxon>
        <taxon>Leeuwenhoekiella</taxon>
    </lineage>
</organism>
<reference evidence="3" key="2">
    <citation type="submission" date="2016-11" db="EMBL/GenBank/DDBJ databases">
        <authorList>
            <person name="Jaros S."/>
            <person name="Januszkiewicz K."/>
            <person name="Wedrychowicz H."/>
        </authorList>
    </citation>
    <scope>NUCLEOTIDE SEQUENCE [LARGE SCALE GENOMIC DNA]</scope>
    <source>
        <strain evidence="3">DSM 19859</strain>
    </source>
</reference>
<dbReference type="STRING" id="573501.SAMN04487999_2303"/>
<dbReference type="Proteomes" id="UP000184240">
    <property type="component" value="Unassembled WGS sequence"/>
</dbReference>